<reference evidence="1" key="2">
    <citation type="submission" date="2015-03" db="UniProtKB">
        <authorList>
            <consortium name="EnsemblPlants"/>
        </authorList>
    </citation>
    <scope>IDENTIFICATION</scope>
</reference>
<keyword evidence="2" id="KW-1185">Reference proteome</keyword>
<dbReference type="Proteomes" id="UP000032141">
    <property type="component" value="Chromosome C5"/>
</dbReference>
<reference evidence="1 2" key="1">
    <citation type="journal article" date="2014" name="Genome Biol.">
        <title>Transcriptome and methylome profiling reveals relics of genome dominance in the mesopolyploid Brassica oleracea.</title>
        <authorList>
            <person name="Parkin I.A."/>
            <person name="Koh C."/>
            <person name="Tang H."/>
            <person name="Robinson S.J."/>
            <person name="Kagale S."/>
            <person name="Clarke W.E."/>
            <person name="Town C.D."/>
            <person name="Nixon J."/>
            <person name="Krishnakumar V."/>
            <person name="Bidwell S.L."/>
            <person name="Denoeud F."/>
            <person name="Belcram H."/>
            <person name="Links M.G."/>
            <person name="Just J."/>
            <person name="Clarke C."/>
            <person name="Bender T."/>
            <person name="Huebert T."/>
            <person name="Mason A.S."/>
            <person name="Pires J.C."/>
            <person name="Barker G."/>
            <person name="Moore J."/>
            <person name="Walley P.G."/>
            <person name="Manoli S."/>
            <person name="Batley J."/>
            <person name="Edwards D."/>
            <person name="Nelson M.N."/>
            <person name="Wang X."/>
            <person name="Paterson A.H."/>
            <person name="King G."/>
            <person name="Bancroft I."/>
            <person name="Chalhoub B."/>
            <person name="Sharpe A.G."/>
        </authorList>
    </citation>
    <scope>NUCLEOTIDE SEQUENCE</scope>
    <source>
        <strain evidence="1 2">cv. TO1000</strain>
    </source>
</reference>
<dbReference type="AlphaFoldDB" id="A0A0D3CD41"/>
<evidence type="ECO:0000313" key="1">
    <source>
        <dbReference type="EnsemblPlants" id="Bo5g042920.1"/>
    </source>
</evidence>
<organism evidence="1 2">
    <name type="scientific">Brassica oleracea var. oleracea</name>
    <dbReference type="NCBI Taxonomy" id="109376"/>
    <lineage>
        <taxon>Eukaryota</taxon>
        <taxon>Viridiplantae</taxon>
        <taxon>Streptophyta</taxon>
        <taxon>Embryophyta</taxon>
        <taxon>Tracheophyta</taxon>
        <taxon>Spermatophyta</taxon>
        <taxon>Magnoliopsida</taxon>
        <taxon>eudicotyledons</taxon>
        <taxon>Gunneridae</taxon>
        <taxon>Pentapetalae</taxon>
        <taxon>rosids</taxon>
        <taxon>malvids</taxon>
        <taxon>Brassicales</taxon>
        <taxon>Brassicaceae</taxon>
        <taxon>Brassiceae</taxon>
        <taxon>Brassica</taxon>
    </lineage>
</organism>
<dbReference type="Gramene" id="Bo5g042920.1">
    <property type="protein sequence ID" value="Bo5g042920.1"/>
    <property type="gene ID" value="Bo5g042920"/>
</dbReference>
<name>A0A0D3CD41_BRAOL</name>
<dbReference type="HOGENOM" id="CLU_2834680_0_0_1"/>
<sequence>MWAMFRVLYVGFKSKTQDILSSFESNIKGLRRRSAEPPHPTTRVNNIMGSFVFLLKIMPRSFIQLR</sequence>
<evidence type="ECO:0000313" key="2">
    <source>
        <dbReference type="Proteomes" id="UP000032141"/>
    </source>
</evidence>
<dbReference type="EnsemblPlants" id="Bo5g042920.1">
    <property type="protein sequence ID" value="Bo5g042920.1"/>
    <property type="gene ID" value="Bo5g042920"/>
</dbReference>
<protein>
    <submittedName>
        <fullName evidence="1">Uncharacterized protein</fullName>
    </submittedName>
</protein>
<dbReference type="OMA" id="KIMPRSF"/>
<proteinExistence type="predicted"/>
<accession>A0A0D3CD41</accession>